<keyword evidence="4" id="KW-1185">Reference proteome</keyword>
<gene>
    <name evidence="3" type="ORF">SAMN02745157_1754</name>
</gene>
<dbReference type="InterPro" id="IPR029063">
    <property type="entry name" value="SAM-dependent_MTases_sf"/>
</dbReference>
<dbReference type="AlphaFoldDB" id="A0A1M4Z9E3"/>
<evidence type="ECO:0000313" key="4">
    <source>
        <dbReference type="Proteomes" id="UP000184485"/>
    </source>
</evidence>
<dbReference type="RefSeq" id="WP_073052268.1">
    <property type="nucleotide sequence ID" value="NZ_FQUP01000001.1"/>
</dbReference>
<keyword evidence="1" id="KW-0489">Methyltransferase</keyword>
<dbReference type="GO" id="GO:0035243">
    <property type="term" value="F:protein-arginine omega-N symmetric methyltransferase activity"/>
    <property type="evidence" value="ECO:0007669"/>
    <property type="project" value="TreeGrafter"/>
</dbReference>
<dbReference type="InterPro" id="IPR003788">
    <property type="entry name" value="NDUFAF7"/>
</dbReference>
<dbReference type="Gene3D" id="3.40.50.12710">
    <property type="match status" value="1"/>
</dbReference>
<evidence type="ECO:0000313" key="3">
    <source>
        <dbReference type="EMBL" id="SHF14641.1"/>
    </source>
</evidence>
<evidence type="ECO:0000256" key="2">
    <source>
        <dbReference type="ARBA" id="ARBA00022679"/>
    </source>
</evidence>
<reference evidence="3 4" key="1">
    <citation type="submission" date="2016-11" db="EMBL/GenBank/DDBJ databases">
        <authorList>
            <person name="Jaros S."/>
            <person name="Januszkiewicz K."/>
            <person name="Wedrychowicz H."/>
        </authorList>
    </citation>
    <scope>NUCLEOTIDE SEQUENCE [LARGE SCALE GENOMIC DNA]</scope>
    <source>
        <strain evidence="3 4">DSM 19436</strain>
    </source>
</reference>
<organism evidence="3 4">
    <name type="scientific">Kaistia soli DSM 19436</name>
    <dbReference type="NCBI Taxonomy" id="1122133"/>
    <lineage>
        <taxon>Bacteria</taxon>
        <taxon>Pseudomonadati</taxon>
        <taxon>Pseudomonadota</taxon>
        <taxon>Alphaproteobacteria</taxon>
        <taxon>Hyphomicrobiales</taxon>
        <taxon>Kaistiaceae</taxon>
        <taxon>Kaistia</taxon>
    </lineage>
</organism>
<keyword evidence="2" id="KW-0808">Transferase</keyword>
<dbReference type="SUPFAM" id="SSF53335">
    <property type="entry name" value="S-adenosyl-L-methionine-dependent methyltransferases"/>
    <property type="match status" value="1"/>
</dbReference>
<name>A0A1M4Z9E3_9HYPH</name>
<protein>
    <submittedName>
        <fullName evidence="3">NADH dehydrogenase [ubiquinone] 1 alpha subcomplex assembly factor 7</fullName>
    </submittedName>
</protein>
<keyword evidence="3" id="KW-0830">Ubiquinone</keyword>
<dbReference type="Proteomes" id="UP000184485">
    <property type="component" value="Unassembled WGS sequence"/>
</dbReference>
<evidence type="ECO:0000256" key="1">
    <source>
        <dbReference type="ARBA" id="ARBA00022603"/>
    </source>
</evidence>
<dbReference type="GO" id="GO:0032259">
    <property type="term" value="P:methylation"/>
    <property type="evidence" value="ECO:0007669"/>
    <property type="project" value="UniProtKB-KW"/>
</dbReference>
<dbReference type="PANTHER" id="PTHR12049:SF7">
    <property type="entry name" value="PROTEIN ARGININE METHYLTRANSFERASE NDUFAF7, MITOCHONDRIAL"/>
    <property type="match status" value="1"/>
</dbReference>
<dbReference type="Pfam" id="PF02636">
    <property type="entry name" value="Methyltransf_28"/>
    <property type="match status" value="1"/>
</dbReference>
<dbReference type="EMBL" id="FQUP01000001">
    <property type="protein sequence ID" value="SHF14641.1"/>
    <property type="molecule type" value="Genomic_DNA"/>
</dbReference>
<dbReference type="OrthoDB" id="9794208at2"/>
<dbReference type="InterPro" id="IPR038375">
    <property type="entry name" value="NDUFAF7_sf"/>
</dbReference>
<accession>A0A1M4Z9E3</accession>
<proteinExistence type="predicted"/>
<sequence>MSAAATPSGPEPFVTLEQRLIARILATGPITIADYMATCLGDPEHGYYMRRDPFGAAGDFVTAPEISQMFGELIGLWAVETWRRMGRPASFVLGEFGPGRGTLMADALRAARLAPDFLVAARIVLVETSPHLREMQRTRLAGHDVTFAARAEDLPDGPAIVIANEFFDALPIRQFVRIGDGYAERMVGVVDEKLAFGLRPGAAIEGLPSHPPEGAVVEIAGPATAVMTTLAARITAMGGAVLAIDYGHDGGFGDTLQAMRRHAFVAPLDEPGAADLTAHVDFAALAASARAAGASVFPLMMQGDFLLRLGLVERAGRLGAGKDAAAQEAIRVAAERLAGPEAMGTLFKVLVVARDGLVPPF</sequence>
<dbReference type="PANTHER" id="PTHR12049">
    <property type="entry name" value="PROTEIN ARGININE METHYLTRANSFERASE NDUFAF7, MITOCHONDRIAL"/>
    <property type="match status" value="1"/>
</dbReference>
<dbReference type="STRING" id="1122133.SAMN02745157_1754"/>